<dbReference type="Gene3D" id="3.40.50.1820">
    <property type="entry name" value="alpha/beta hydrolase"/>
    <property type="match status" value="1"/>
</dbReference>
<dbReference type="PANTHER" id="PTHR43689:SF8">
    <property type="entry name" value="ALPHA_BETA-HYDROLASES SUPERFAMILY PROTEIN"/>
    <property type="match status" value="1"/>
</dbReference>
<dbReference type="Pfam" id="PF00561">
    <property type="entry name" value="Abhydrolase_1"/>
    <property type="match status" value="1"/>
</dbReference>
<dbReference type="Pfam" id="PF12697">
    <property type="entry name" value="Abhydrolase_6"/>
    <property type="match status" value="1"/>
</dbReference>
<evidence type="ECO:0000259" key="2">
    <source>
        <dbReference type="Pfam" id="PF12697"/>
    </source>
</evidence>
<dbReference type="PANTHER" id="PTHR43689">
    <property type="entry name" value="HYDROLASE"/>
    <property type="match status" value="1"/>
</dbReference>
<dbReference type="InterPro" id="IPR000073">
    <property type="entry name" value="AB_hydrolase_1"/>
</dbReference>
<protein>
    <submittedName>
        <fullName evidence="3">Alpha/beta fold hydrolase</fullName>
    </submittedName>
</protein>
<dbReference type="SUPFAM" id="SSF53474">
    <property type="entry name" value="alpha/beta-Hydrolases"/>
    <property type="match status" value="1"/>
</dbReference>
<gene>
    <name evidence="3" type="ORF">ACFPO9_06290</name>
</gene>
<dbReference type="GO" id="GO:0016787">
    <property type="term" value="F:hydrolase activity"/>
    <property type="evidence" value="ECO:0007669"/>
    <property type="project" value="UniProtKB-KW"/>
</dbReference>
<keyword evidence="4" id="KW-1185">Reference proteome</keyword>
<dbReference type="EMBL" id="JBHSMZ010000004">
    <property type="protein sequence ID" value="MFC5548120.1"/>
    <property type="molecule type" value="Genomic_DNA"/>
</dbReference>
<dbReference type="InterPro" id="IPR029058">
    <property type="entry name" value="AB_hydrolase_fold"/>
</dbReference>
<name>A0ABW0RX03_9BURK</name>
<keyword evidence="3" id="KW-0378">Hydrolase</keyword>
<evidence type="ECO:0000313" key="3">
    <source>
        <dbReference type="EMBL" id="MFC5548120.1"/>
    </source>
</evidence>
<dbReference type="RefSeq" id="WP_379768536.1">
    <property type="nucleotide sequence ID" value="NZ_JBHSMZ010000004.1"/>
</dbReference>
<comment type="caution">
    <text evidence="3">The sequence shown here is derived from an EMBL/GenBank/DDBJ whole genome shotgun (WGS) entry which is preliminary data.</text>
</comment>
<dbReference type="Proteomes" id="UP001596086">
    <property type="component" value="Unassembled WGS sequence"/>
</dbReference>
<accession>A0ABW0RX03</accession>
<sequence length="203" mass="21277">MSESRNVIFLPGVSGDGGFWKGVGGLLPAAWNKRYLDWPGLGRQPASPDVNGFADLLALAEAALDRPAAIVAQSMGGIIATQLALKHPRLVTQLVLVATSGGMDVSVFGAADWRADFVQAYPDTPAWALNEKPDLGAQFAQIVAPTLLLWGDDDPISPVAIGRHLAAAIPKAELQRIPGGRHSMGADLPQLLAPRIEAHIAGA</sequence>
<reference evidence="4" key="1">
    <citation type="journal article" date="2019" name="Int. J. Syst. Evol. Microbiol.">
        <title>The Global Catalogue of Microorganisms (GCM) 10K type strain sequencing project: providing services to taxonomists for standard genome sequencing and annotation.</title>
        <authorList>
            <consortium name="The Broad Institute Genomics Platform"/>
            <consortium name="The Broad Institute Genome Sequencing Center for Infectious Disease"/>
            <person name="Wu L."/>
            <person name="Ma J."/>
        </authorList>
    </citation>
    <scope>NUCLEOTIDE SEQUENCE [LARGE SCALE GENOMIC DNA]</scope>
    <source>
        <strain evidence="4">CGMCC 4.5798</strain>
    </source>
</reference>
<feature type="domain" description="AB hydrolase-1" evidence="1">
    <location>
        <begin position="131"/>
        <end position="183"/>
    </location>
</feature>
<evidence type="ECO:0000259" key="1">
    <source>
        <dbReference type="Pfam" id="PF00561"/>
    </source>
</evidence>
<feature type="domain" description="AB hydrolase-1" evidence="2">
    <location>
        <begin position="7"/>
        <end position="128"/>
    </location>
</feature>
<organism evidence="3 4">
    <name type="scientific">Massilia aerilata</name>
    <dbReference type="NCBI Taxonomy" id="453817"/>
    <lineage>
        <taxon>Bacteria</taxon>
        <taxon>Pseudomonadati</taxon>
        <taxon>Pseudomonadota</taxon>
        <taxon>Betaproteobacteria</taxon>
        <taxon>Burkholderiales</taxon>
        <taxon>Oxalobacteraceae</taxon>
        <taxon>Telluria group</taxon>
        <taxon>Massilia</taxon>
    </lineage>
</organism>
<evidence type="ECO:0000313" key="4">
    <source>
        <dbReference type="Proteomes" id="UP001596086"/>
    </source>
</evidence>
<proteinExistence type="predicted"/>